<feature type="non-terminal residue" evidence="2">
    <location>
        <position position="136"/>
    </location>
</feature>
<proteinExistence type="predicted"/>
<accession>A0A3E2H9J7</accession>
<evidence type="ECO:0000256" key="1">
    <source>
        <dbReference type="SAM" id="MobiDB-lite"/>
    </source>
</evidence>
<name>A0A3E2H9J7_SCYLI</name>
<feature type="compositionally biased region" description="Basic and acidic residues" evidence="1">
    <location>
        <begin position="44"/>
        <end position="56"/>
    </location>
</feature>
<organism evidence="2 3">
    <name type="scientific">Scytalidium lignicola</name>
    <name type="common">Hyphomycete</name>
    <dbReference type="NCBI Taxonomy" id="5539"/>
    <lineage>
        <taxon>Eukaryota</taxon>
        <taxon>Fungi</taxon>
        <taxon>Dikarya</taxon>
        <taxon>Ascomycota</taxon>
        <taxon>Pezizomycotina</taxon>
        <taxon>Leotiomycetes</taxon>
        <taxon>Leotiomycetes incertae sedis</taxon>
        <taxon>Scytalidium</taxon>
    </lineage>
</organism>
<keyword evidence="3" id="KW-1185">Reference proteome</keyword>
<comment type="caution">
    <text evidence="2">The sequence shown here is derived from an EMBL/GenBank/DDBJ whole genome shotgun (WGS) entry which is preliminary data.</text>
</comment>
<feature type="non-terminal residue" evidence="2">
    <location>
        <position position="1"/>
    </location>
</feature>
<dbReference type="EMBL" id="NCSJ02000109">
    <property type="protein sequence ID" value="RFU30074.1"/>
    <property type="molecule type" value="Genomic_DNA"/>
</dbReference>
<dbReference type="AlphaFoldDB" id="A0A3E2H9J7"/>
<protein>
    <submittedName>
        <fullName evidence="2">Uncharacterized protein</fullName>
    </submittedName>
</protein>
<feature type="region of interest" description="Disordered" evidence="1">
    <location>
        <begin position="42"/>
        <end position="76"/>
    </location>
</feature>
<reference evidence="2 3" key="1">
    <citation type="submission" date="2018-05" db="EMBL/GenBank/DDBJ databases">
        <title>Draft genome sequence of Scytalidium lignicola DSM 105466, a ubiquitous saprotrophic fungus.</title>
        <authorList>
            <person name="Buettner E."/>
            <person name="Gebauer A.M."/>
            <person name="Hofrichter M."/>
            <person name="Liers C."/>
            <person name="Kellner H."/>
        </authorList>
    </citation>
    <scope>NUCLEOTIDE SEQUENCE [LARGE SCALE GENOMIC DNA]</scope>
    <source>
        <strain evidence="2 3">DSM 105466</strain>
    </source>
</reference>
<gene>
    <name evidence="2" type="ORF">B7463_g6245</name>
</gene>
<sequence>MDYTWGGREDESKAQSSYAAREASWFKAGMLRKGEWEGWQARGTKREEFTPLERPLHTSPGREGNETKRNGATPGFARTVQCGTVQYGTVLCFVWSASAPGLQFVLSYIAPLRPSDLKRRHARGNSATPGHELAAG</sequence>
<evidence type="ECO:0000313" key="2">
    <source>
        <dbReference type="EMBL" id="RFU30074.1"/>
    </source>
</evidence>
<evidence type="ECO:0000313" key="3">
    <source>
        <dbReference type="Proteomes" id="UP000258309"/>
    </source>
</evidence>
<dbReference type="Proteomes" id="UP000258309">
    <property type="component" value="Unassembled WGS sequence"/>
</dbReference>